<sequence>MYGQNVSILRLLKTLESLVQFCSENGACVCFGDIAFDQGENVAEKCCSSNPSTTPQALFHQTDVTDYHSVLGLFDTAFKTYGRIDHAVAGAGILDNGNGFDPELTLESFREPPSQKVLDVNLIGCLYTARIASVYPRQNQPDGADRSILLISSSCGFKEAAGFFFYQASEHGVLGVMRALRGYIPLPSRHNTRTIHGAWIKADPPINTSLDVTWVTAGVLTDSSLNGKAMYVEGGRAWEMEENLDRLEPQWLGEGPSRFAIPFCLLFQLTSYRGSSSEAATLRPVN</sequence>
<dbReference type="InterPro" id="IPR002347">
    <property type="entry name" value="SDR_fam"/>
</dbReference>
<dbReference type="SUPFAM" id="SSF51735">
    <property type="entry name" value="NAD(P)-binding Rossmann-fold domains"/>
    <property type="match status" value="1"/>
</dbReference>
<dbReference type="Gene3D" id="3.40.50.720">
    <property type="entry name" value="NAD(P)-binding Rossmann-like Domain"/>
    <property type="match status" value="1"/>
</dbReference>
<protein>
    <recommendedName>
        <fullName evidence="5">Ketoreductase (KR) domain-containing protein</fullName>
    </recommendedName>
</protein>
<reference evidence="4" key="1">
    <citation type="journal article" date="2017" name="Genome Biol.">
        <title>Comparative genomics reveals high biological diversity and specific adaptations in the industrially and medically important fungal genus Aspergillus.</title>
        <authorList>
            <person name="de Vries R.P."/>
            <person name="Riley R."/>
            <person name="Wiebenga A."/>
            <person name="Aguilar-Osorio G."/>
            <person name="Amillis S."/>
            <person name="Uchima C.A."/>
            <person name="Anderluh G."/>
            <person name="Asadollahi M."/>
            <person name="Askin M."/>
            <person name="Barry K."/>
            <person name="Battaglia E."/>
            <person name="Bayram O."/>
            <person name="Benocci T."/>
            <person name="Braus-Stromeyer S.A."/>
            <person name="Caldana C."/>
            <person name="Canovas D."/>
            <person name="Cerqueira G.C."/>
            <person name="Chen F."/>
            <person name="Chen W."/>
            <person name="Choi C."/>
            <person name="Clum A."/>
            <person name="Dos Santos R.A."/>
            <person name="Damasio A.R."/>
            <person name="Diallinas G."/>
            <person name="Emri T."/>
            <person name="Fekete E."/>
            <person name="Flipphi M."/>
            <person name="Freyberg S."/>
            <person name="Gallo A."/>
            <person name="Gournas C."/>
            <person name="Habgood R."/>
            <person name="Hainaut M."/>
            <person name="Harispe M.L."/>
            <person name="Henrissat B."/>
            <person name="Hilden K.S."/>
            <person name="Hope R."/>
            <person name="Hossain A."/>
            <person name="Karabika E."/>
            <person name="Karaffa L."/>
            <person name="Karanyi Z."/>
            <person name="Krasevec N."/>
            <person name="Kuo A."/>
            <person name="Kusch H."/>
            <person name="LaButti K."/>
            <person name="Lagendijk E.L."/>
            <person name="Lapidus A."/>
            <person name="Levasseur A."/>
            <person name="Lindquist E."/>
            <person name="Lipzen A."/>
            <person name="Logrieco A.F."/>
            <person name="MacCabe A."/>
            <person name="Maekelae M.R."/>
            <person name="Malavazi I."/>
            <person name="Melin P."/>
            <person name="Meyer V."/>
            <person name="Mielnichuk N."/>
            <person name="Miskei M."/>
            <person name="Molnar A.P."/>
            <person name="Mule G."/>
            <person name="Ngan C.Y."/>
            <person name="Orejas M."/>
            <person name="Orosz E."/>
            <person name="Ouedraogo J.P."/>
            <person name="Overkamp K.M."/>
            <person name="Park H.-S."/>
            <person name="Perrone G."/>
            <person name="Piumi F."/>
            <person name="Punt P.J."/>
            <person name="Ram A.F."/>
            <person name="Ramon A."/>
            <person name="Rauscher S."/>
            <person name="Record E."/>
            <person name="Riano-Pachon D.M."/>
            <person name="Robert V."/>
            <person name="Roehrig J."/>
            <person name="Ruller R."/>
            <person name="Salamov A."/>
            <person name="Salih N.S."/>
            <person name="Samson R.A."/>
            <person name="Sandor E."/>
            <person name="Sanguinetti M."/>
            <person name="Schuetze T."/>
            <person name="Sepcic K."/>
            <person name="Shelest E."/>
            <person name="Sherlock G."/>
            <person name="Sophianopoulou V."/>
            <person name="Squina F.M."/>
            <person name="Sun H."/>
            <person name="Susca A."/>
            <person name="Todd R.B."/>
            <person name="Tsang A."/>
            <person name="Unkles S.E."/>
            <person name="van de Wiele N."/>
            <person name="van Rossen-Uffink D."/>
            <person name="Oliveira J.V."/>
            <person name="Vesth T.C."/>
            <person name="Visser J."/>
            <person name="Yu J.-H."/>
            <person name="Zhou M."/>
            <person name="Andersen M.R."/>
            <person name="Archer D.B."/>
            <person name="Baker S.E."/>
            <person name="Benoit I."/>
            <person name="Brakhage A.A."/>
            <person name="Braus G.H."/>
            <person name="Fischer R."/>
            <person name="Frisvad J.C."/>
            <person name="Goldman G.H."/>
            <person name="Houbraken J."/>
            <person name="Oakley B."/>
            <person name="Pocsi I."/>
            <person name="Scazzocchio C."/>
            <person name="Seiboth B."/>
            <person name="vanKuyk P.A."/>
            <person name="Wortman J."/>
            <person name="Dyer P.S."/>
            <person name="Grigoriev I.V."/>
        </authorList>
    </citation>
    <scope>NUCLEOTIDE SEQUENCE [LARGE SCALE GENOMIC DNA]</scope>
    <source>
        <strain evidence="4">DTO 134E9</strain>
    </source>
</reference>
<dbReference type="Pfam" id="PF00106">
    <property type="entry name" value="adh_short"/>
    <property type="match status" value="1"/>
</dbReference>
<dbReference type="InterPro" id="IPR036291">
    <property type="entry name" value="NAD(P)-bd_dom_sf"/>
</dbReference>
<dbReference type="OrthoDB" id="37659at2759"/>
<evidence type="ECO:0000256" key="2">
    <source>
        <dbReference type="ARBA" id="ARBA00023002"/>
    </source>
</evidence>
<evidence type="ECO:0000313" key="3">
    <source>
        <dbReference type="EMBL" id="OJJ39338.1"/>
    </source>
</evidence>
<gene>
    <name evidence="3" type="ORF">ASPWEDRAFT_49352</name>
</gene>
<comment type="similarity">
    <text evidence="1">Belongs to the short-chain dehydrogenases/reductases (SDR) family.</text>
</comment>
<dbReference type="PANTHER" id="PTHR44229">
    <property type="entry name" value="15-HYDROXYPROSTAGLANDIN DEHYDROGENASE [NAD(+)]"/>
    <property type="match status" value="1"/>
</dbReference>
<dbReference type="AlphaFoldDB" id="A0A1L9RWX3"/>
<accession>A0A1L9RWX3</accession>
<dbReference type="GO" id="GO:0005737">
    <property type="term" value="C:cytoplasm"/>
    <property type="evidence" value="ECO:0007669"/>
    <property type="project" value="TreeGrafter"/>
</dbReference>
<evidence type="ECO:0000313" key="4">
    <source>
        <dbReference type="Proteomes" id="UP000184383"/>
    </source>
</evidence>
<dbReference type="GO" id="GO:0016616">
    <property type="term" value="F:oxidoreductase activity, acting on the CH-OH group of donors, NAD or NADP as acceptor"/>
    <property type="evidence" value="ECO:0007669"/>
    <property type="project" value="TreeGrafter"/>
</dbReference>
<dbReference type="GeneID" id="63753117"/>
<organism evidence="3 4">
    <name type="scientific">Aspergillus wentii DTO 134E9</name>
    <dbReference type="NCBI Taxonomy" id="1073089"/>
    <lineage>
        <taxon>Eukaryota</taxon>
        <taxon>Fungi</taxon>
        <taxon>Dikarya</taxon>
        <taxon>Ascomycota</taxon>
        <taxon>Pezizomycotina</taxon>
        <taxon>Eurotiomycetes</taxon>
        <taxon>Eurotiomycetidae</taxon>
        <taxon>Eurotiales</taxon>
        <taxon>Aspergillaceae</taxon>
        <taxon>Aspergillus</taxon>
        <taxon>Aspergillus subgen. Cremei</taxon>
    </lineage>
</organism>
<dbReference type="Proteomes" id="UP000184383">
    <property type="component" value="Unassembled WGS sequence"/>
</dbReference>
<evidence type="ECO:0008006" key="5">
    <source>
        <dbReference type="Google" id="ProtNLM"/>
    </source>
</evidence>
<keyword evidence="2" id="KW-0560">Oxidoreductase</keyword>
<dbReference type="RefSeq" id="XP_040693014.1">
    <property type="nucleotide sequence ID" value="XM_040837269.1"/>
</dbReference>
<evidence type="ECO:0000256" key="1">
    <source>
        <dbReference type="ARBA" id="ARBA00006484"/>
    </source>
</evidence>
<dbReference type="EMBL" id="KV878210">
    <property type="protein sequence ID" value="OJJ39338.1"/>
    <property type="molecule type" value="Genomic_DNA"/>
</dbReference>
<keyword evidence="4" id="KW-1185">Reference proteome</keyword>
<name>A0A1L9RWX3_ASPWE</name>
<dbReference type="PANTHER" id="PTHR44229:SF4">
    <property type="entry name" value="15-HYDROXYPROSTAGLANDIN DEHYDROGENASE [NAD(+)]"/>
    <property type="match status" value="1"/>
</dbReference>
<dbReference type="VEuPathDB" id="FungiDB:ASPWEDRAFT_49352"/>
<proteinExistence type="inferred from homology"/>
<dbReference type="STRING" id="1073089.A0A1L9RWX3"/>